<protein>
    <submittedName>
        <fullName evidence="1">Uncharacterized protein</fullName>
    </submittedName>
</protein>
<reference evidence="1" key="1">
    <citation type="submission" date="2023-11" db="EMBL/GenBank/DDBJ databases">
        <authorList>
            <person name="Poullet M."/>
        </authorList>
    </citation>
    <scope>NUCLEOTIDE SEQUENCE</scope>
    <source>
        <strain evidence="1">E1834</strain>
    </source>
</reference>
<dbReference type="EMBL" id="CAVMJV010000048">
    <property type="protein sequence ID" value="CAK5082685.1"/>
    <property type="molecule type" value="Genomic_DNA"/>
</dbReference>
<proteinExistence type="predicted"/>
<evidence type="ECO:0000313" key="1">
    <source>
        <dbReference type="EMBL" id="CAK5082685.1"/>
    </source>
</evidence>
<dbReference type="Proteomes" id="UP001497535">
    <property type="component" value="Unassembled WGS sequence"/>
</dbReference>
<gene>
    <name evidence="1" type="ORF">MENTE1834_LOCUS29979</name>
</gene>
<accession>A0ACB0ZUN4</accession>
<sequence>MFPFFAEISNPCAMSIFCPRACSINPFLCCFSICCMSIFFSIPFSAQKPQDRQSTTLASGATS</sequence>
<evidence type="ECO:0000313" key="2">
    <source>
        <dbReference type="Proteomes" id="UP001497535"/>
    </source>
</evidence>
<name>A0ACB0ZUN4_MELEN</name>
<keyword evidence="2" id="KW-1185">Reference proteome</keyword>
<organism evidence="1 2">
    <name type="scientific">Meloidogyne enterolobii</name>
    <name type="common">Root-knot nematode worm</name>
    <name type="synonym">Meloidogyne mayaguensis</name>
    <dbReference type="NCBI Taxonomy" id="390850"/>
    <lineage>
        <taxon>Eukaryota</taxon>
        <taxon>Metazoa</taxon>
        <taxon>Ecdysozoa</taxon>
        <taxon>Nematoda</taxon>
        <taxon>Chromadorea</taxon>
        <taxon>Rhabditida</taxon>
        <taxon>Tylenchina</taxon>
        <taxon>Tylenchomorpha</taxon>
        <taxon>Tylenchoidea</taxon>
        <taxon>Meloidogynidae</taxon>
        <taxon>Meloidogyninae</taxon>
        <taxon>Meloidogyne</taxon>
    </lineage>
</organism>
<comment type="caution">
    <text evidence="1">The sequence shown here is derived from an EMBL/GenBank/DDBJ whole genome shotgun (WGS) entry which is preliminary data.</text>
</comment>